<feature type="transmembrane region" description="Helical" evidence="9">
    <location>
        <begin position="435"/>
        <end position="452"/>
    </location>
</feature>
<comment type="subcellular location">
    <subcellularLocation>
        <location evidence="1 9">Cell membrane</location>
        <topology evidence="1 9">Multi-pass membrane protein</topology>
    </subcellularLocation>
</comment>
<evidence type="ECO:0000256" key="4">
    <source>
        <dbReference type="ARBA" id="ARBA00022475"/>
    </source>
</evidence>
<dbReference type="AlphaFoldDB" id="A0A0R1W000"/>
<keyword evidence="8 9" id="KW-0472">Membrane</keyword>
<dbReference type="GO" id="GO:0015820">
    <property type="term" value="P:L-leucine transport"/>
    <property type="evidence" value="ECO:0007669"/>
    <property type="project" value="TreeGrafter"/>
</dbReference>
<reference evidence="10 11" key="1">
    <citation type="journal article" date="2015" name="Genome Announc.">
        <title>Expanding the biotechnology potential of lactobacilli through comparative genomics of 213 strains and associated genera.</title>
        <authorList>
            <person name="Sun Z."/>
            <person name="Harris H.M."/>
            <person name="McCann A."/>
            <person name="Guo C."/>
            <person name="Argimon S."/>
            <person name="Zhang W."/>
            <person name="Yang X."/>
            <person name="Jeffery I.B."/>
            <person name="Cooney J.C."/>
            <person name="Kagawa T.F."/>
            <person name="Liu W."/>
            <person name="Song Y."/>
            <person name="Salvetti E."/>
            <person name="Wrobel A."/>
            <person name="Rasinkangas P."/>
            <person name="Parkhill J."/>
            <person name="Rea M.C."/>
            <person name="O'Sullivan O."/>
            <person name="Ritari J."/>
            <person name="Douillard F.P."/>
            <person name="Paul Ross R."/>
            <person name="Yang R."/>
            <person name="Briner A.E."/>
            <person name="Felis G.E."/>
            <person name="de Vos W.M."/>
            <person name="Barrangou R."/>
            <person name="Klaenhammer T.R."/>
            <person name="Caufield P.W."/>
            <person name="Cui Y."/>
            <person name="Zhang H."/>
            <person name="O'Toole P.W."/>
        </authorList>
    </citation>
    <scope>NUCLEOTIDE SEQUENCE [LARGE SCALE GENOMIC DNA]</scope>
    <source>
        <strain evidence="10 11">DSM 18382</strain>
    </source>
</reference>
<proteinExistence type="inferred from homology"/>
<evidence type="ECO:0000256" key="9">
    <source>
        <dbReference type="RuleBase" id="RU362122"/>
    </source>
</evidence>
<evidence type="ECO:0000256" key="7">
    <source>
        <dbReference type="ARBA" id="ARBA00022989"/>
    </source>
</evidence>
<sequence length="469" mass="50393">MDMKDLQDLNPKPLTKKEYFVVSSMLFGLFFGAGNLIFPIHLGQLAGSHWVLATVGFLVTAVLLPLLSVLAVSVTRSEGVYDIGVPLGSIFALIFMVMIHLTIGPLFGTPRTATVPFTVGVQPMLPASWAHVGLFVFSVLFFGAAFLVSYHQSNVMNSVGKLLNPLFLLLLFSVFLMGFVHPMGAASHQSATAAYQHAGFFNGFLQGYNTMDALAGLAFGVTVVTAVRQLGKTRPSSNAKVTAKAGLFATSMIGFIYVVLIWLGATTLANYKVSVDGGVAFNQLVTYYLGGVGHALLATLITVTCLTTAVGLVAAFAQDFHKHFPKVSYHTWLALTCFASFFTANFGLDQIILWSTPMLMFLYPFAMVLILLSVFSPLFNRDPLVYAFVVGFTTVPALLDMVAAFPPVVSQSSFGQALGAFQHSVLPFANLGMDWVAPALVGMVLGLGLHFLRPVFARSGEASSEHVSK</sequence>
<dbReference type="GO" id="GO:0005304">
    <property type="term" value="F:L-valine transmembrane transporter activity"/>
    <property type="evidence" value="ECO:0007669"/>
    <property type="project" value="TreeGrafter"/>
</dbReference>
<feature type="transmembrane region" description="Helical" evidence="9">
    <location>
        <begin position="384"/>
        <end position="405"/>
    </location>
</feature>
<organism evidence="10 11">
    <name type="scientific">Lentilactobacillus farraginis DSM 18382 = JCM 14108</name>
    <dbReference type="NCBI Taxonomy" id="1423743"/>
    <lineage>
        <taxon>Bacteria</taxon>
        <taxon>Bacillati</taxon>
        <taxon>Bacillota</taxon>
        <taxon>Bacilli</taxon>
        <taxon>Lactobacillales</taxon>
        <taxon>Lactobacillaceae</taxon>
        <taxon>Lentilactobacillus</taxon>
    </lineage>
</organism>
<dbReference type="Pfam" id="PF05525">
    <property type="entry name" value="Branch_AA_trans"/>
    <property type="match status" value="1"/>
</dbReference>
<dbReference type="GO" id="GO:0015188">
    <property type="term" value="F:L-isoleucine transmembrane transporter activity"/>
    <property type="evidence" value="ECO:0007669"/>
    <property type="project" value="TreeGrafter"/>
</dbReference>
<feature type="transmembrane region" description="Helical" evidence="9">
    <location>
        <begin position="285"/>
        <end position="317"/>
    </location>
</feature>
<name>A0A0R1W000_9LACO</name>
<keyword evidence="11" id="KW-1185">Reference proteome</keyword>
<dbReference type="PANTHER" id="PTHR30588:SF0">
    <property type="entry name" value="BRANCHED-CHAIN AMINO ACID PERMEASE BRNQ"/>
    <property type="match status" value="1"/>
</dbReference>
<feature type="transmembrane region" description="Helical" evidence="9">
    <location>
        <begin position="20"/>
        <end position="38"/>
    </location>
</feature>
<feature type="transmembrane region" description="Helical" evidence="9">
    <location>
        <begin position="213"/>
        <end position="231"/>
    </location>
</feature>
<evidence type="ECO:0000256" key="1">
    <source>
        <dbReference type="ARBA" id="ARBA00004651"/>
    </source>
</evidence>
<keyword evidence="4" id="KW-1003">Cell membrane</keyword>
<feature type="transmembrane region" description="Helical" evidence="9">
    <location>
        <begin position="128"/>
        <end position="150"/>
    </location>
</feature>
<comment type="caution">
    <text evidence="10">The sequence shown here is derived from an EMBL/GenBank/DDBJ whole genome shotgun (WGS) entry which is preliminary data.</text>
</comment>
<protein>
    <recommendedName>
        <fullName evidence="9">Branched-chain amino acid transport system carrier protein</fullName>
    </recommendedName>
</protein>
<dbReference type="EMBL" id="AZFY01000027">
    <property type="protein sequence ID" value="KRM10962.1"/>
    <property type="molecule type" value="Genomic_DNA"/>
</dbReference>
<comment type="similarity">
    <text evidence="2 9">Belongs to the branched chain amino acid transporter family.</text>
</comment>
<dbReference type="GO" id="GO:0015818">
    <property type="term" value="P:isoleucine transport"/>
    <property type="evidence" value="ECO:0007669"/>
    <property type="project" value="TreeGrafter"/>
</dbReference>
<keyword evidence="3 9" id="KW-0813">Transport</keyword>
<evidence type="ECO:0000256" key="2">
    <source>
        <dbReference type="ARBA" id="ARBA00008540"/>
    </source>
</evidence>
<dbReference type="GO" id="GO:0015190">
    <property type="term" value="F:L-leucine transmembrane transporter activity"/>
    <property type="evidence" value="ECO:0007669"/>
    <property type="project" value="TreeGrafter"/>
</dbReference>
<feature type="transmembrane region" description="Helical" evidence="9">
    <location>
        <begin position="329"/>
        <end position="346"/>
    </location>
</feature>
<accession>A0A0R1W000</accession>
<feature type="transmembrane region" description="Helical" evidence="9">
    <location>
        <begin position="84"/>
        <end position="108"/>
    </location>
</feature>
<gene>
    <name evidence="10" type="ORF">FD41_GL001991</name>
</gene>
<evidence type="ECO:0000256" key="3">
    <source>
        <dbReference type="ARBA" id="ARBA00022448"/>
    </source>
</evidence>
<evidence type="ECO:0000256" key="5">
    <source>
        <dbReference type="ARBA" id="ARBA00022692"/>
    </source>
</evidence>
<dbReference type="PANTHER" id="PTHR30588">
    <property type="entry name" value="BRANCHED-CHAIN AMINO ACID TRANSPORT SYSTEM 2 CARRIER PROTEIN"/>
    <property type="match status" value="1"/>
</dbReference>
<dbReference type="Proteomes" id="UP000051966">
    <property type="component" value="Unassembled WGS sequence"/>
</dbReference>
<dbReference type="InterPro" id="IPR004685">
    <property type="entry name" value="Brnchd-chn_aa_trnsp_Livcs"/>
</dbReference>
<feature type="transmembrane region" description="Helical" evidence="9">
    <location>
        <begin position="243"/>
        <end position="265"/>
    </location>
</feature>
<dbReference type="PATRIC" id="fig|1423743.5.peg.2051"/>
<evidence type="ECO:0000313" key="11">
    <source>
        <dbReference type="Proteomes" id="UP000051966"/>
    </source>
</evidence>
<keyword evidence="5 9" id="KW-0812">Transmembrane</keyword>
<keyword evidence="6 9" id="KW-0029">Amino-acid transport</keyword>
<evidence type="ECO:0000313" key="10">
    <source>
        <dbReference type="EMBL" id="KRM10962.1"/>
    </source>
</evidence>
<feature type="transmembrane region" description="Helical" evidence="9">
    <location>
        <begin position="162"/>
        <end position="180"/>
    </location>
</feature>
<comment type="function">
    <text evidence="9">Component of the transport system for branched-chain amino acids.</text>
</comment>
<evidence type="ECO:0000256" key="8">
    <source>
        <dbReference type="ARBA" id="ARBA00023136"/>
    </source>
</evidence>
<keyword evidence="7 9" id="KW-1133">Transmembrane helix</keyword>
<feature type="transmembrane region" description="Helical" evidence="9">
    <location>
        <begin position="352"/>
        <end position="372"/>
    </location>
</feature>
<evidence type="ECO:0000256" key="6">
    <source>
        <dbReference type="ARBA" id="ARBA00022970"/>
    </source>
</evidence>
<feature type="transmembrane region" description="Helical" evidence="9">
    <location>
        <begin position="50"/>
        <end position="72"/>
    </location>
</feature>
<dbReference type="GO" id="GO:0005886">
    <property type="term" value="C:plasma membrane"/>
    <property type="evidence" value="ECO:0007669"/>
    <property type="project" value="UniProtKB-SubCell"/>
</dbReference>
<dbReference type="NCBIfam" id="TIGR00796">
    <property type="entry name" value="livcs"/>
    <property type="match status" value="1"/>
</dbReference>